<dbReference type="CDD" id="cd08899">
    <property type="entry name" value="SRPBCC_CalC_Aha1-like_6"/>
    <property type="match status" value="1"/>
</dbReference>
<dbReference type="Gene3D" id="3.30.530.20">
    <property type="match status" value="1"/>
</dbReference>
<dbReference type="RefSeq" id="WP_069960544.1">
    <property type="nucleotide sequence ID" value="NZ_CP016094.1"/>
</dbReference>
<reference evidence="3 4" key="1">
    <citation type="submission" date="2016-06" db="EMBL/GenBank/DDBJ databases">
        <title>Three novel species with peptidoglycan cell walls form the new genus Lacunisphaera gen. nov. in the family Opitutaceae of the verrucomicrobial subdivision 4.</title>
        <authorList>
            <person name="Rast P."/>
            <person name="Gloeckner I."/>
            <person name="Jogler M."/>
            <person name="Boedeker C."/>
            <person name="Jeske O."/>
            <person name="Wiegand S."/>
            <person name="Reinhardt R."/>
            <person name="Schumann P."/>
            <person name="Rohde M."/>
            <person name="Spring S."/>
            <person name="Gloeckner F.O."/>
            <person name="Jogler C."/>
        </authorList>
    </citation>
    <scope>NUCLEOTIDE SEQUENCE [LARGE SCALE GENOMIC DNA]</scope>
    <source>
        <strain evidence="3 4">IG16b</strain>
    </source>
</reference>
<dbReference type="InterPro" id="IPR023393">
    <property type="entry name" value="START-like_dom_sf"/>
</dbReference>
<dbReference type="KEGG" id="obg:Verru16b_00197"/>
<proteinExistence type="inferred from homology"/>
<dbReference type="AlphaFoldDB" id="A0A1I7PHR4"/>
<dbReference type="STRING" id="1838286.Verru16b_00197"/>
<evidence type="ECO:0000313" key="4">
    <source>
        <dbReference type="Proteomes" id="UP000095228"/>
    </source>
</evidence>
<evidence type="ECO:0000259" key="2">
    <source>
        <dbReference type="Pfam" id="PF08327"/>
    </source>
</evidence>
<dbReference type="OrthoDB" id="9800600at2"/>
<dbReference type="PATRIC" id="fig|1838286.3.peg.196"/>
<gene>
    <name evidence="3" type="ORF">Verru16b_00197</name>
</gene>
<accession>A0A1I7PHR4</accession>
<keyword evidence="4" id="KW-1185">Reference proteome</keyword>
<comment type="similarity">
    <text evidence="1">Belongs to the AHA1 family.</text>
</comment>
<evidence type="ECO:0000256" key="1">
    <source>
        <dbReference type="ARBA" id="ARBA00006817"/>
    </source>
</evidence>
<protein>
    <recommendedName>
        <fullName evidence="2">Activator of Hsp90 ATPase homologue 1/2-like C-terminal domain-containing protein</fullName>
    </recommendedName>
</protein>
<organism evidence="3 4">
    <name type="scientific">Lacunisphaera limnophila</name>
    <dbReference type="NCBI Taxonomy" id="1838286"/>
    <lineage>
        <taxon>Bacteria</taxon>
        <taxon>Pseudomonadati</taxon>
        <taxon>Verrucomicrobiota</taxon>
        <taxon>Opitutia</taxon>
        <taxon>Opitutales</taxon>
        <taxon>Opitutaceae</taxon>
        <taxon>Lacunisphaera</taxon>
    </lineage>
</organism>
<evidence type="ECO:0000313" key="3">
    <source>
        <dbReference type="EMBL" id="AOS43156.1"/>
    </source>
</evidence>
<feature type="domain" description="Activator of Hsp90 ATPase homologue 1/2-like C-terminal" evidence="2">
    <location>
        <begin position="25"/>
        <end position="154"/>
    </location>
</feature>
<dbReference type="EMBL" id="CP016094">
    <property type="protein sequence ID" value="AOS43156.1"/>
    <property type="molecule type" value="Genomic_DNA"/>
</dbReference>
<sequence>MNTNDPYGTFHGRAEVRLVRTLPGPIERIWEYLTDPAKRARWFAGGVCEPRAGGKNDLVFQHKHLSPHEEPPEQYKQMNDEGFRMPSTILRCEPPRLLSYTFDDESDVTFELTPQGAEVLLVLTHRARGSDIPSIPGYASGWHTHFDLLRALLEGQTPPPFWATHRRLKEEYLRLYASVTP</sequence>
<name>A0A1I7PHR4_9BACT</name>
<dbReference type="Proteomes" id="UP000095228">
    <property type="component" value="Chromosome"/>
</dbReference>
<dbReference type="SUPFAM" id="SSF55961">
    <property type="entry name" value="Bet v1-like"/>
    <property type="match status" value="1"/>
</dbReference>
<dbReference type="InterPro" id="IPR013538">
    <property type="entry name" value="ASHA1/2-like_C"/>
</dbReference>
<dbReference type="Pfam" id="PF08327">
    <property type="entry name" value="AHSA1"/>
    <property type="match status" value="1"/>
</dbReference>